<feature type="signal peptide" evidence="3">
    <location>
        <begin position="1"/>
        <end position="23"/>
    </location>
</feature>
<evidence type="ECO:0000313" key="6">
    <source>
        <dbReference type="RefSeq" id="XP_028130174.1"/>
    </source>
</evidence>
<reference evidence="4" key="2">
    <citation type="submission" date="2025-05" db="UniProtKB">
        <authorList>
            <consortium name="EnsemblMetazoa"/>
        </authorList>
    </citation>
    <scope>IDENTIFICATION</scope>
</reference>
<dbReference type="RefSeq" id="XP_028130174.1">
    <property type="nucleotide sequence ID" value="XM_028274373.1"/>
</dbReference>
<accession>A0A6P7F3C4</accession>
<dbReference type="AlphaFoldDB" id="A0A6P7F3C4"/>
<dbReference type="KEGG" id="dvv:114326131"/>
<gene>
    <name evidence="6" type="primary">LOC114326131</name>
</gene>
<name>A0A6P7F3C4_DIAVI</name>
<evidence type="ECO:0000313" key="4">
    <source>
        <dbReference type="EnsemblMetazoa" id="XP_028130174.1"/>
    </source>
</evidence>
<proteinExistence type="predicted"/>
<dbReference type="InParanoid" id="A0A6P7F3C4"/>
<organism evidence="6">
    <name type="scientific">Diabrotica virgifera virgifera</name>
    <name type="common">western corn rootworm</name>
    <dbReference type="NCBI Taxonomy" id="50390"/>
    <lineage>
        <taxon>Eukaryota</taxon>
        <taxon>Metazoa</taxon>
        <taxon>Ecdysozoa</taxon>
        <taxon>Arthropoda</taxon>
        <taxon>Hexapoda</taxon>
        <taxon>Insecta</taxon>
        <taxon>Pterygota</taxon>
        <taxon>Neoptera</taxon>
        <taxon>Endopterygota</taxon>
        <taxon>Coleoptera</taxon>
        <taxon>Polyphaga</taxon>
        <taxon>Cucujiformia</taxon>
        <taxon>Chrysomeloidea</taxon>
        <taxon>Chrysomelidae</taxon>
        <taxon>Galerucinae</taxon>
        <taxon>Diabroticina</taxon>
        <taxon>Diabroticites</taxon>
        <taxon>Diabrotica</taxon>
    </lineage>
</organism>
<dbReference type="GeneID" id="114326131"/>
<keyword evidence="2" id="KW-0812">Transmembrane</keyword>
<protein>
    <submittedName>
        <fullName evidence="6">Integumentary mucin C.1</fullName>
    </submittedName>
</protein>
<feature type="transmembrane region" description="Helical" evidence="2">
    <location>
        <begin position="195"/>
        <end position="217"/>
    </location>
</feature>
<keyword evidence="2" id="KW-0472">Membrane</keyword>
<dbReference type="PROSITE" id="PS51257">
    <property type="entry name" value="PROKAR_LIPOPROTEIN"/>
    <property type="match status" value="1"/>
</dbReference>
<feature type="region of interest" description="Disordered" evidence="1">
    <location>
        <begin position="46"/>
        <end position="91"/>
    </location>
</feature>
<keyword evidence="5" id="KW-1185">Reference proteome</keyword>
<evidence type="ECO:0000256" key="2">
    <source>
        <dbReference type="SAM" id="Phobius"/>
    </source>
</evidence>
<keyword evidence="2" id="KW-1133">Transmembrane helix</keyword>
<sequence length="242" mass="26763">MAQFAKVCFLLIVIISCFSRGTAQDNNTTKIVSNQTSPVVSKALVSKETTEEKTKVTTQPPPNSHKSREHVTSATEKTLDVTSNKTSKNVTSVNTTTSEVLVSKNVSQPLNITVNNAPKVVNTTSKFVNSSTQLTTNHTSSTTKATTTSTTIKPKKPLFTEHDEVVVAPAKPNLDIPILAHIDTTMEKKVRRADYVVPIVAVILSVPLVAVILSIFYKKGKDWWQHRNYRRMDYLIEGMYNS</sequence>
<dbReference type="Proteomes" id="UP001652700">
    <property type="component" value="Unplaced"/>
</dbReference>
<keyword evidence="3" id="KW-0732">Signal</keyword>
<dbReference type="OrthoDB" id="10071013at2759"/>
<evidence type="ECO:0000256" key="3">
    <source>
        <dbReference type="SAM" id="SignalP"/>
    </source>
</evidence>
<evidence type="ECO:0000256" key="1">
    <source>
        <dbReference type="SAM" id="MobiDB-lite"/>
    </source>
</evidence>
<reference evidence="6" key="1">
    <citation type="submission" date="2025-04" db="UniProtKB">
        <authorList>
            <consortium name="RefSeq"/>
        </authorList>
    </citation>
    <scope>IDENTIFICATION</scope>
    <source>
        <tissue evidence="6">Whole insect</tissue>
    </source>
</reference>
<feature type="chain" id="PRO_5027923980" evidence="3">
    <location>
        <begin position="24"/>
        <end position="242"/>
    </location>
</feature>
<feature type="compositionally biased region" description="Low complexity" evidence="1">
    <location>
        <begin position="81"/>
        <end position="91"/>
    </location>
</feature>
<dbReference type="EnsemblMetazoa" id="XM_028274373.2">
    <property type="protein sequence ID" value="XP_028130174.1"/>
    <property type="gene ID" value="LOC114326131"/>
</dbReference>
<evidence type="ECO:0000313" key="5">
    <source>
        <dbReference type="Proteomes" id="UP001652700"/>
    </source>
</evidence>